<gene>
    <name evidence="3" type="ORF">GALL_364150</name>
</gene>
<evidence type="ECO:0000259" key="2">
    <source>
        <dbReference type="Pfam" id="PF02371"/>
    </source>
</evidence>
<sequence>MVHSGRVVIGMDPHKRSVTIEVMTGDETILGGGRFATDPDGFTAMREYVRAWPDHLWAIEGCNGIGRHVALRLLAQGQEVVDVPPKMSARARVFATGQGRKTDATDAHSIALVATRMAGLRPVIDDEQLAILRTLADRRRALGQEHTRMVAQLHHLLLELVPGGAKKSLSAAQAKEILASVRPRDAAGKVRRRVAAELISDLERIYKRKKAADKELTELVRATGTHLLDLQGIGPSGAARLLVEVGDVTRFPSRHHFASWTGTAPIDASSGDNVRHRLSRGGNRQINRVLHIMATVQLRNPGIGRDYYDRKKTGGKSSMEAMRALKRRLSDVVYRAMLE</sequence>
<dbReference type="InterPro" id="IPR003346">
    <property type="entry name" value="Transposase_20"/>
</dbReference>
<dbReference type="NCBIfam" id="NF033542">
    <property type="entry name" value="transpos_IS110"/>
    <property type="match status" value="1"/>
</dbReference>
<evidence type="ECO:0000313" key="3">
    <source>
        <dbReference type="EMBL" id="OIQ81817.1"/>
    </source>
</evidence>
<dbReference type="GO" id="GO:0003677">
    <property type="term" value="F:DNA binding"/>
    <property type="evidence" value="ECO:0007669"/>
    <property type="project" value="InterPro"/>
</dbReference>
<feature type="domain" description="Transposase IS116/IS110/IS902 C-terminal" evidence="2">
    <location>
        <begin position="226"/>
        <end position="308"/>
    </location>
</feature>
<dbReference type="Pfam" id="PF01548">
    <property type="entry name" value="DEDD_Tnp_IS110"/>
    <property type="match status" value="1"/>
</dbReference>
<reference evidence="3" key="1">
    <citation type="submission" date="2016-10" db="EMBL/GenBank/DDBJ databases">
        <title>Sequence of Gallionella enrichment culture.</title>
        <authorList>
            <person name="Poehlein A."/>
            <person name="Muehling M."/>
            <person name="Daniel R."/>
        </authorList>
    </citation>
    <scope>NUCLEOTIDE SEQUENCE</scope>
</reference>
<organism evidence="3">
    <name type="scientific">mine drainage metagenome</name>
    <dbReference type="NCBI Taxonomy" id="410659"/>
    <lineage>
        <taxon>unclassified sequences</taxon>
        <taxon>metagenomes</taxon>
        <taxon>ecological metagenomes</taxon>
    </lineage>
</organism>
<accession>A0A1J5QE15</accession>
<evidence type="ECO:0000259" key="1">
    <source>
        <dbReference type="Pfam" id="PF01548"/>
    </source>
</evidence>
<dbReference type="AlphaFoldDB" id="A0A1J5QE15"/>
<comment type="caution">
    <text evidence="3">The sequence shown here is derived from an EMBL/GenBank/DDBJ whole genome shotgun (WGS) entry which is preliminary data.</text>
</comment>
<protein>
    <submittedName>
        <fullName evidence="3">Transposase IS116/IS110/IS902 family protein</fullName>
    </submittedName>
</protein>
<feature type="domain" description="Transposase IS110-like N-terminal" evidence="1">
    <location>
        <begin position="9"/>
        <end position="162"/>
    </location>
</feature>
<dbReference type="PANTHER" id="PTHR33055:SF16">
    <property type="entry name" value="TRANSPOSASE FOR INSERTION SEQUENCE ELEMENT IS1547"/>
    <property type="match status" value="1"/>
</dbReference>
<dbReference type="PANTHER" id="PTHR33055">
    <property type="entry name" value="TRANSPOSASE FOR INSERTION SEQUENCE ELEMENT IS1111A"/>
    <property type="match status" value="1"/>
</dbReference>
<dbReference type="InterPro" id="IPR002525">
    <property type="entry name" value="Transp_IS110-like_N"/>
</dbReference>
<dbReference type="GO" id="GO:0004803">
    <property type="term" value="F:transposase activity"/>
    <property type="evidence" value="ECO:0007669"/>
    <property type="project" value="InterPro"/>
</dbReference>
<dbReference type="InterPro" id="IPR047650">
    <property type="entry name" value="Transpos_IS110"/>
</dbReference>
<name>A0A1J5QE15_9ZZZZ</name>
<proteinExistence type="predicted"/>
<dbReference type="GO" id="GO:0006313">
    <property type="term" value="P:DNA transposition"/>
    <property type="evidence" value="ECO:0007669"/>
    <property type="project" value="InterPro"/>
</dbReference>
<dbReference type="Pfam" id="PF02371">
    <property type="entry name" value="Transposase_20"/>
    <property type="match status" value="1"/>
</dbReference>
<dbReference type="EMBL" id="MLJW01000878">
    <property type="protein sequence ID" value="OIQ81817.1"/>
    <property type="molecule type" value="Genomic_DNA"/>
</dbReference>